<keyword evidence="13" id="KW-1185">Reference proteome</keyword>
<feature type="domain" description="Peptidase S1" evidence="10">
    <location>
        <begin position="36"/>
        <end position="253"/>
    </location>
</feature>
<dbReference type="Proteomes" id="UP000030765">
    <property type="component" value="Unassembled WGS sequence"/>
</dbReference>
<keyword evidence="5" id="KW-0391">Immunity</keyword>
<dbReference type="PANTHER" id="PTHR24260:SF147">
    <property type="entry name" value="EG:BACR7A4.3 PROTEIN-RELATED"/>
    <property type="match status" value="1"/>
</dbReference>
<evidence type="ECO:0000256" key="2">
    <source>
        <dbReference type="ARBA" id="ARBA00022525"/>
    </source>
</evidence>
<dbReference type="InterPro" id="IPR009003">
    <property type="entry name" value="Peptidase_S1_PA"/>
</dbReference>
<dbReference type="PROSITE" id="PS00134">
    <property type="entry name" value="TRYPSIN_HIS"/>
    <property type="match status" value="1"/>
</dbReference>
<dbReference type="VEuPathDB" id="VectorBase:ASIC005086"/>
<reference evidence="11 13" key="1">
    <citation type="journal article" date="2014" name="BMC Genomics">
        <title>Genome sequence of Anopheles sinensis provides insight into genetics basis of mosquito competence for malaria parasites.</title>
        <authorList>
            <person name="Zhou D."/>
            <person name="Zhang D."/>
            <person name="Ding G."/>
            <person name="Shi L."/>
            <person name="Hou Q."/>
            <person name="Ye Y."/>
            <person name="Xu Y."/>
            <person name="Zhou H."/>
            <person name="Xiong C."/>
            <person name="Li S."/>
            <person name="Yu J."/>
            <person name="Hong S."/>
            <person name="Yu X."/>
            <person name="Zou P."/>
            <person name="Chen C."/>
            <person name="Chang X."/>
            <person name="Wang W."/>
            <person name="Lv Y."/>
            <person name="Sun Y."/>
            <person name="Ma L."/>
            <person name="Shen B."/>
            <person name="Zhu C."/>
        </authorList>
    </citation>
    <scope>NUCLEOTIDE SEQUENCE [LARGE SCALE GENOMIC DNA]</scope>
</reference>
<dbReference type="AlphaFoldDB" id="A0A084VIH6"/>
<dbReference type="SUPFAM" id="SSF50494">
    <property type="entry name" value="Trypsin-like serine proteases"/>
    <property type="match status" value="1"/>
</dbReference>
<feature type="signal peptide" evidence="9">
    <location>
        <begin position="1"/>
        <end position="20"/>
    </location>
</feature>
<evidence type="ECO:0000256" key="7">
    <source>
        <dbReference type="ARBA" id="ARBA00023180"/>
    </source>
</evidence>
<evidence type="ECO:0000256" key="4">
    <source>
        <dbReference type="ARBA" id="ARBA00022729"/>
    </source>
</evidence>
<dbReference type="InterPro" id="IPR001314">
    <property type="entry name" value="Peptidase_S1A"/>
</dbReference>
<dbReference type="OrthoDB" id="10004439at2759"/>
<dbReference type="EMBL" id="KE524854">
    <property type="protein sequence ID" value="KFB37770.1"/>
    <property type="molecule type" value="Genomic_DNA"/>
</dbReference>
<evidence type="ECO:0000259" key="10">
    <source>
        <dbReference type="PROSITE" id="PS50240"/>
    </source>
</evidence>
<evidence type="ECO:0000256" key="3">
    <source>
        <dbReference type="ARBA" id="ARBA00022588"/>
    </source>
</evidence>
<evidence type="ECO:0000313" key="13">
    <source>
        <dbReference type="Proteomes" id="UP000030765"/>
    </source>
</evidence>
<dbReference type="VEuPathDB" id="VectorBase:ASIS021468"/>
<evidence type="ECO:0000256" key="1">
    <source>
        <dbReference type="ARBA" id="ARBA00004613"/>
    </source>
</evidence>
<dbReference type="PRINTS" id="PR00722">
    <property type="entry name" value="CHYMOTRYPSIN"/>
</dbReference>
<evidence type="ECO:0000256" key="6">
    <source>
        <dbReference type="ARBA" id="ARBA00023157"/>
    </source>
</evidence>
<sequence>MLRNLLFSILLQVIITTAHHCVVAIGWTRSNESIDYLCGGTLITNDFILTAAHCVGDSDNISPDTVRIGDTDLGSPEDDEFAQQIAIARFIPHPQYRGSRRYFDIALVQLKEPATYTSAVCNACLWRELEIPSGPMDAIGFGATGFGEALSPTLQRAELNMIDMANCTKRITLSRRQMPDGFRTDQFCAVGNSMDTCEGDSGGPIGVKRLDVQGYVFALIVGVVSFGTPCSVGSTGVYSKVSQYADWIEQVTNTSFDYIGKS</sequence>
<dbReference type="Gene3D" id="2.40.10.10">
    <property type="entry name" value="Trypsin-like serine proteases"/>
    <property type="match status" value="1"/>
</dbReference>
<dbReference type="GO" id="GO:0045087">
    <property type="term" value="P:innate immune response"/>
    <property type="evidence" value="ECO:0007669"/>
    <property type="project" value="UniProtKB-KW"/>
</dbReference>
<organism evidence="11">
    <name type="scientific">Anopheles sinensis</name>
    <name type="common">Mosquito</name>
    <dbReference type="NCBI Taxonomy" id="74873"/>
    <lineage>
        <taxon>Eukaryota</taxon>
        <taxon>Metazoa</taxon>
        <taxon>Ecdysozoa</taxon>
        <taxon>Arthropoda</taxon>
        <taxon>Hexapoda</taxon>
        <taxon>Insecta</taxon>
        <taxon>Pterygota</taxon>
        <taxon>Neoptera</taxon>
        <taxon>Endopterygota</taxon>
        <taxon>Diptera</taxon>
        <taxon>Nematocera</taxon>
        <taxon>Culicoidea</taxon>
        <taxon>Culicidae</taxon>
        <taxon>Anophelinae</taxon>
        <taxon>Anopheles</taxon>
    </lineage>
</organism>
<dbReference type="InterPro" id="IPR001254">
    <property type="entry name" value="Trypsin_dom"/>
</dbReference>
<comment type="similarity">
    <text evidence="8">Belongs to the peptidase S1 family. CLIP subfamily.</text>
</comment>
<dbReference type="PANTHER" id="PTHR24260">
    <property type="match status" value="1"/>
</dbReference>
<keyword evidence="6" id="KW-1015">Disulfide bond</keyword>
<dbReference type="PROSITE" id="PS50240">
    <property type="entry name" value="TRYPSIN_DOM"/>
    <property type="match status" value="1"/>
</dbReference>
<dbReference type="SMART" id="SM00020">
    <property type="entry name" value="Tryp_SPc"/>
    <property type="match status" value="1"/>
</dbReference>
<dbReference type="GO" id="GO:0005576">
    <property type="term" value="C:extracellular region"/>
    <property type="evidence" value="ECO:0007669"/>
    <property type="project" value="UniProtKB-SubCell"/>
</dbReference>
<dbReference type="FunFam" id="2.40.10.10:FF:000054">
    <property type="entry name" value="Complement C1r subcomponent"/>
    <property type="match status" value="1"/>
</dbReference>
<keyword evidence="2" id="KW-0964">Secreted</keyword>
<evidence type="ECO:0000256" key="8">
    <source>
        <dbReference type="ARBA" id="ARBA00024195"/>
    </source>
</evidence>
<comment type="subcellular location">
    <subcellularLocation>
        <location evidence="1">Secreted</location>
    </subcellularLocation>
</comment>
<protein>
    <submittedName>
        <fullName evidence="11">AGAP008891-PA-like protein</fullName>
    </submittedName>
</protein>
<dbReference type="GO" id="GO:0006508">
    <property type="term" value="P:proteolysis"/>
    <property type="evidence" value="ECO:0007669"/>
    <property type="project" value="InterPro"/>
</dbReference>
<reference evidence="12" key="2">
    <citation type="submission" date="2020-05" db="UniProtKB">
        <authorList>
            <consortium name="EnsemblMetazoa"/>
        </authorList>
    </citation>
    <scope>IDENTIFICATION</scope>
</reference>
<evidence type="ECO:0000313" key="11">
    <source>
        <dbReference type="EMBL" id="KFB37770.1"/>
    </source>
</evidence>
<evidence type="ECO:0000313" key="12">
    <source>
        <dbReference type="EnsemblMetazoa" id="ASIC005086-PA"/>
    </source>
</evidence>
<proteinExistence type="inferred from homology"/>
<dbReference type="InterPro" id="IPR051333">
    <property type="entry name" value="CLIP_Serine_Protease"/>
</dbReference>
<dbReference type="InterPro" id="IPR043504">
    <property type="entry name" value="Peptidase_S1_PA_chymotrypsin"/>
</dbReference>
<dbReference type="CDD" id="cd00190">
    <property type="entry name" value="Tryp_SPc"/>
    <property type="match status" value="1"/>
</dbReference>
<dbReference type="STRING" id="74873.A0A084VIH6"/>
<keyword evidence="3" id="KW-0399">Innate immunity</keyword>
<dbReference type="Pfam" id="PF00089">
    <property type="entry name" value="Trypsin"/>
    <property type="match status" value="1"/>
</dbReference>
<dbReference type="GO" id="GO:0004252">
    <property type="term" value="F:serine-type endopeptidase activity"/>
    <property type="evidence" value="ECO:0007669"/>
    <property type="project" value="InterPro"/>
</dbReference>
<feature type="chain" id="PRO_5001783525" evidence="9">
    <location>
        <begin position="21"/>
        <end position="262"/>
    </location>
</feature>
<keyword evidence="7" id="KW-0325">Glycoprotein</keyword>
<keyword evidence="4 9" id="KW-0732">Signal</keyword>
<dbReference type="InterPro" id="IPR018114">
    <property type="entry name" value="TRYPSIN_HIS"/>
</dbReference>
<dbReference type="EMBL" id="ATLV01013356">
    <property type="status" value="NOT_ANNOTATED_CDS"/>
    <property type="molecule type" value="Genomic_DNA"/>
</dbReference>
<dbReference type="OMA" id="VEEQFCA"/>
<name>A0A084VIH6_ANOSI</name>
<evidence type="ECO:0000256" key="5">
    <source>
        <dbReference type="ARBA" id="ARBA00022859"/>
    </source>
</evidence>
<accession>A0A084VIH6</accession>
<dbReference type="FunFam" id="2.40.10.10:FF:000028">
    <property type="entry name" value="Serine protease easter"/>
    <property type="match status" value="1"/>
</dbReference>
<gene>
    <name evidence="11" type="ORF">ZHAS_00005086</name>
</gene>
<dbReference type="EnsemblMetazoa" id="ASIC005086-RA">
    <property type="protein sequence ID" value="ASIC005086-PA"/>
    <property type="gene ID" value="ASIC005086"/>
</dbReference>
<evidence type="ECO:0000256" key="9">
    <source>
        <dbReference type="SAM" id="SignalP"/>
    </source>
</evidence>